<evidence type="ECO:0000313" key="1">
    <source>
        <dbReference type="EMBL" id="DAF85308.1"/>
    </source>
</evidence>
<organism evidence="1">
    <name type="scientific">Siphoviridae sp. ct8aS59</name>
    <dbReference type="NCBI Taxonomy" id="2825365"/>
    <lineage>
        <taxon>Viruses</taxon>
        <taxon>Duplodnaviria</taxon>
        <taxon>Heunggongvirae</taxon>
        <taxon>Uroviricota</taxon>
        <taxon>Caudoviricetes</taxon>
    </lineage>
</organism>
<sequence>MNINIKNCDVNIITGTETLEISGKTEITAANKTPATNTESTPAEETWVISQMTYTPKSILKNFDNMRIGDRVRLPAFTVPAVKMDGEEVLAFDEKHINADEAIVIGKDENGDLILIFDHCLFESAIDLNNEKRFEMTQLGQYLQSEFLRAMNGAGIPAESCGLISKEEMFGDNALEYFKTGRNRIAFDFNEDYSRYYWLSTLYDEEASAANFCNAYNSGGANYGSASNANNYVRPRFIIHKS</sequence>
<dbReference type="EMBL" id="BK015922">
    <property type="protein sequence ID" value="DAF85308.1"/>
    <property type="molecule type" value="Genomic_DNA"/>
</dbReference>
<name>A0A8S5TSW6_9CAUD</name>
<protein>
    <submittedName>
        <fullName evidence="1">Uncharacterized protein</fullName>
    </submittedName>
</protein>
<accession>A0A8S5TSW6</accession>
<proteinExistence type="predicted"/>
<reference evidence="1" key="1">
    <citation type="journal article" date="2021" name="Proc. Natl. Acad. Sci. U.S.A.">
        <title>A Catalog of Tens of Thousands of Viruses from Human Metagenomes Reveals Hidden Associations with Chronic Diseases.</title>
        <authorList>
            <person name="Tisza M.J."/>
            <person name="Buck C.B."/>
        </authorList>
    </citation>
    <scope>NUCLEOTIDE SEQUENCE</scope>
    <source>
        <strain evidence="1">Ct8aS59</strain>
    </source>
</reference>